<dbReference type="Proteomes" id="UP000031668">
    <property type="component" value="Unassembled WGS sequence"/>
</dbReference>
<dbReference type="AlphaFoldDB" id="A0A0C2J0S1"/>
<evidence type="ECO:0000313" key="1">
    <source>
        <dbReference type="EMBL" id="KII62617.1"/>
    </source>
</evidence>
<proteinExistence type="predicted"/>
<dbReference type="EMBL" id="JWZT01004923">
    <property type="protein sequence ID" value="KII62617.1"/>
    <property type="molecule type" value="Genomic_DNA"/>
</dbReference>
<comment type="caution">
    <text evidence="1">The sequence shown here is derived from an EMBL/GenBank/DDBJ whole genome shotgun (WGS) entry which is preliminary data.</text>
</comment>
<reference evidence="1 2" key="1">
    <citation type="journal article" date="2014" name="Genome Biol. Evol.">
        <title>The genome of the myxosporean Thelohanellus kitauei shows adaptations to nutrient acquisition within its fish host.</title>
        <authorList>
            <person name="Yang Y."/>
            <person name="Xiong J."/>
            <person name="Zhou Z."/>
            <person name="Huo F."/>
            <person name="Miao W."/>
            <person name="Ran C."/>
            <person name="Liu Y."/>
            <person name="Zhang J."/>
            <person name="Feng J."/>
            <person name="Wang M."/>
            <person name="Wang M."/>
            <person name="Wang L."/>
            <person name="Yao B."/>
        </authorList>
    </citation>
    <scope>NUCLEOTIDE SEQUENCE [LARGE SCALE GENOMIC DNA]</scope>
    <source>
        <strain evidence="1">Wuqing</strain>
    </source>
</reference>
<protein>
    <submittedName>
        <fullName evidence="1">Uncharacterized protein</fullName>
    </submittedName>
</protein>
<gene>
    <name evidence="1" type="ORF">RF11_06619</name>
</gene>
<evidence type="ECO:0000313" key="2">
    <source>
        <dbReference type="Proteomes" id="UP000031668"/>
    </source>
</evidence>
<sequence>MGMAPVKRKNSYNEDGEIEENKISIEEKNSENVWKDMDDLPISKIMFYRYRLSRLRFTIPIERKGMTRTTGYSEMKDAAITVSKRISDDSNGFADFVKSTKDLGDDQEALMVKDTILNELPAELRRSLHLVQLFKMPFALSLRKRQGIADGRRERSFGWTCSKLVHLNRQCRHRVKRIFNQWNAAINDTVMSKISIEEENIFSNSSTQARQNQL</sequence>
<accession>A0A0C2J0S1</accession>
<name>A0A0C2J0S1_THEKT</name>
<keyword evidence="2" id="KW-1185">Reference proteome</keyword>
<organism evidence="1 2">
    <name type="scientific">Thelohanellus kitauei</name>
    <name type="common">Myxosporean</name>
    <dbReference type="NCBI Taxonomy" id="669202"/>
    <lineage>
        <taxon>Eukaryota</taxon>
        <taxon>Metazoa</taxon>
        <taxon>Cnidaria</taxon>
        <taxon>Myxozoa</taxon>
        <taxon>Myxosporea</taxon>
        <taxon>Bivalvulida</taxon>
        <taxon>Platysporina</taxon>
        <taxon>Myxobolidae</taxon>
        <taxon>Thelohanellus</taxon>
    </lineage>
</organism>